<dbReference type="GO" id="GO:0003700">
    <property type="term" value="F:DNA-binding transcription factor activity"/>
    <property type="evidence" value="ECO:0007669"/>
    <property type="project" value="InterPro"/>
</dbReference>
<dbReference type="Pfam" id="PF14215">
    <property type="entry name" value="bHLH-MYC_N"/>
    <property type="match status" value="1"/>
</dbReference>
<reference evidence="5 6" key="1">
    <citation type="journal article" date="2019" name="Nat. Plants">
        <title>Genome sequencing of Musa balbisiana reveals subgenome evolution and function divergence in polyploid bananas.</title>
        <authorList>
            <person name="Yao X."/>
        </authorList>
    </citation>
    <scope>NUCLEOTIDE SEQUENCE [LARGE SCALE GENOMIC DNA]</scope>
    <source>
        <strain evidence="6">cv. DH-PKW</strain>
        <tissue evidence="5">Leaves</tissue>
    </source>
</reference>
<evidence type="ECO:0000313" key="5">
    <source>
        <dbReference type="EMBL" id="THU48777.1"/>
    </source>
</evidence>
<evidence type="ECO:0000256" key="1">
    <source>
        <dbReference type="ARBA" id="ARBA00023015"/>
    </source>
</evidence>
<keyword evidence="2" id="KW-0804">Transcription</keyword>
<feature type="compositionally biased region" description="Basic and acidic residues" evidence="3">
    <location>
        <begin position="462"/>
        <end position="472"/>
    </location>
</feature>
<dbReference type="Pfam" id="PF23176">
    <property type="entry name" value="bHLH_LHW"/>
    <property type="match status" value="1"/>
</dbReference>
<feature type="region of interest" description="Disordered" evidence="3">
    <location>
        <begin position="462"/>
        <end position="481"/>
    </location>
</feature>
<evidence type="ECO:0000256" key="2">
    <source>
        <dbReference type="ARBA" id="ARBA00023163"/>
    </source>
</evidence>
<sequence>MRNTTMLRQLLKNLCHNTRWDYAVFWKLKQETRTVLTWEDSYFDDAKARIKLEDTLSDGSLHINRGMISFVDSNVAQYQNYTSHPIKVSLANMKCHRYSLGEGVVGKVALTRRHSWIFADELKSEDHSDSCEDWQLQLAVDIKTILLVPVACYGVVQLGSLETVVEDTTLVFHIKCLFSALYHDLETSDSLDSGINCSNILSPVNVPSLTNSSTSIFSSFNSSQVQQPWIIDSNMLPFFMVDHNSPSSENIFEKILDTDTILDIDENVINAACNYLWLASSEEPQYFSLPNTMPEGDTFDLLFPENETKISLQPDPLDCISISDKEQCGYDLSAKDMTYKESKKNYASKTNSLVNGRFLSFPDDSELHKALGITSMEEYNGCFLNTTVPMDDRPDNSIATFQGVVSEYHDHTFDESNSWLIKESETEYLFDAMVSSLLCGSDDDTFDGKSLRSFSDNLSERLVDSSPRENKSESSVLDISSILPTSQQRSTSVSKADGFMSSPISSCKSFCKSTNEDNYNHMAKGHYSRKLAVINKRGVRNGNSHKPRPRDRQLIQERVKELRELIPNGSKCSIDALLDRTVSHMVFLQSISSQAEKLKQTADTEAKSELCSSAKPQTQANGANSACEEGKQPEFWPILVENLDQPGQILIEVQCNDYELFLEIVHVIRRLELTILKGVLESRSNKLWAHFIIEVSKGFHRTHILLPLMQLLQRKYALMPRKF</sequence>
<organism evidence="5 6">
    <name type="scientific">Musa balbisiana</name>
    <name type="common">Banana</name>
    <dbReference type="NCBI Taxonomy" id="52838"/>
    <lineage>
        <taxon>Eukaryota</taxon>
        <taxon>Viridiplantae</taxon>
        <taxon>Streptophyta</taxon>
        <taxon>Embryophyta</taxon>
        <taxon>Tracheophyta</taxon>
        <taxon>Spermatophyta</taxon>
        <taxon>Magnoliopsida</taxon>
        <taxon>Liliopsida</taxon>
        <taxon>Zingiberales</taxon>
        <taxon>Musaceae</taxon>
        <taxon>Musa</taxon>
    </lineage>
</organism>
<evidence type="ECO:0000259" key="4">
    <source>
        <dbReference type="PROSITE" id="PS50888"/>
    </source>
</evidence>
<dbReference type="EMBL" id="PYDT01000009">
    <property type="protein sequence ID" value="THU48777.1"/>
    <property type="molecule type" value="Genomic_DNA"/>
</dbReference>
<keyword evidence="6" id="KW-1185">Reference proteome</keyword>
<gene>
    <name evidence="5" type="ORF">C4D60_Mb06t02590</name>
</gene>
<dbReference type="STRING" id="52838.A0A4S8IK18"/>
<dbReference type="InterPro" id="IPR043561">
    <property type="entry name" value="LHW-like"/>
</dbReference>
<dbReference type="PROSITE" id="PS50888">
    <property type="entry name" value="BHLH"/>
    <property type="match status" value="1"/>
</dbReference>
<evidence type="ECO:0000256" key="3">
    <source>
        <dbReference type="SAM" id="MobiDB-lite"/>
    </source>
</evidence>
<dbReference type="GO" id="GO:0046983">
    <property type="term" value="F:protein dimerization activity"/>
    <property type="evidence" value="ECO:0007669"/>
    <property type="project" value="InterPro"/>
</dbReference>
<protein>
    <recommendedName>
        <fullName evidence="4">BHLH domain-containing protein</fullName>
    </recommendedName>
</protein>
<feature type="domain" description="BHLH" evidence="4">
    <location>
        <begin position="539"/>
        <end position="588"/>
    </location>
</feature>
<dbReference type="Proteomes" id="UP000317650">
    <property type="component" value="Chromosome 6"/>
</dbReference>
<dbReference type="AlphaFoldDB" id="A0A4S8IK18"/>
<comment type="caution">
    <text evidence="5">The sequence shown here is derived from an EMBL/GenBank/DDBJ whole genome shotgun (WGS) entry which is preliminary data.</text>
</comment>
<accession>A0A4S8IK18</accession>
<keyword evidence="1" id="KW-0805">Transcription regulation</keyword>
<dbReference type="PANTHER" id="PTHR46196">
    <property type="entry name" value="TRANSCRIPTION FACTOR BHLH155-LIKE ISOFORM X1-RELATED"/>
    <property type="match status" value="1"/>
</dbReference>
<proteinExistence type="predicted"/>
<dbReference type="InterPro" id="IPR011598">
    <property type="entry name" value="bHLH_dom"/>
</dbReference>
<name>A0A4S8IK18_MUSBA</name>
<dbReference type="PANTHER" id="PTHR46196:SF3">
    <property type="entry name" value="TRANSCRIPTION FACTOR LHW-LIKE ISOFORM X1"/>
    <property type="match status" value="1"/>
</dbReference>
<evidence type="ECO:0000313" key="6">
    <source>
        <dbReference type="Proteomes" id="UP000317650"/>
    </source>
</evidence>
<dbReference type="InterPro" id="IPR025610">
    <property type="entry name" value="MYC/MYB_N"/>
</dbReference>